<gene>
    <name evidence="3" type="ORF">SAMN05444580_11313</name>
</gene>
<dbReference type="Proteomes" id="UP000199417">
    <property type="component" value="Unassembled WGS sequence"/>
</dbReference>
<comment type="similarity">
    <text evidence="1">Belongs to the UPF0336 family.</text>
</comment>
<dbReference type="InterPro" id="IPR039569">
    <property type="entry name" value="FAS1-like_DH_region"/>
</dbReference>
<protein>
    <recommendedName>
        <fullName evidence="1">UPF0336 protein SAMN05444580_11313</fullName>
    </recommendedName>
</protein>
<keyword evidence="4" id="KW-1185">Reference proteome</keyword>
<dbReference type="Pfam" id="PF13452">
    <property type="entry name" value="FAS1_DH_region"/>
    <property type="match status" value="1"/>
</dbReference>
<dbReference type="InterPro" id="IPR029069">
    <property type="entry name" value="HotDog_dom_sf"/>
</dbReference>
<dbReference type="EMBL" id="FNAB01000013">
    <property type="protein sequence ID" value="SDE25608.1"/>
    <property type="molecule type" value="Genomic_DNA"/>
</dbReference>
<sequence>MPLNPNLQGRVFPATAPYLVGREKIREFARAVSATSPTNVDVDAARAAGHADLVAPPTFTVVIQERALAQLVAAPNTGLDPTRVVHATEKAVFSRPIVAGDELTAVLTITSVTERAGNAILGIDSDIRDSAGGHVATITSTILTRGDDA</sequence>
<evidence type="ECO:0000259" key="2">
    <source>
        <dbReference type="Pfam" id="PF13452"/>
    </source>
</evidence>
<dbReference type="HAMAP" id="MF_00799">
    <property type="entry name" value="UPF0336"/>
    <property type="match status" value="1"/>
</dbReference>
<dbReference type="Gene3D" id="3.10.129.10">
    <property type="entry name" value="Hotdog Thioesterase"/>
    <property type="match status" value="1"/>
</dbReference>
<dbReference type="SUPFAM" id="SSF54637">
    <property type="entry name" value="Thioesterase/thiol ester dehydrase-isomerase"/>
    <property type="match status" value="1"/>
</dbReference>
<name>A0A1G7BET2_9NOCA</name>
<evidence type="ECO:0000313" key="4">
    <source>
        <dbReference type="Proteomes" id="UP000199417"/>
    </source>
</evidence>
<reference evidence="3 4" key="1">
    <citation type="submission" date="2016-10" db="EMBL/GenBank/DDBJ databases">
        <authorList>
            <person name="de Groot N.N."/>
        </authorList>
    </citation>
    <scope>NUCLEOTIDE SEQUENCE [LARGE SCALE GENOMIC DNA]</scope>
    <source>
        <strain evidence="3 4">JCM 11308</strain>
    </source>
</reference>
<dbReference type="RefSeq" id="WP_072846300.1">
    <property type="nucleotide sequence ID" value="NZ_FNAB01000013.1"/>
</dbReference>
<proteinExistence type="inferred from homology"/>
<dbReference type="PIRSF" id="PIRSF018072">
    <property type="entry name" value="UCP018072"/>
    <property type="match status" value="1"/>
</dbReference>
<evidence type="ECO:0000256" key="1">
    <source>
        <dbReference type="HAMAP-Rule" id="MF_00799"/>
    </source>
</evidence>
<dbReference type="CDD" id="cd03441">
    <property type="entry name" value="R_hydratase_like"/>
    <property type="match status" value="1"/>
</dbReference>
<accession>A0A1G7BET2</accession>
<dbReference type="AlphaFoldDB" id="A0A1G7BET2"/>
<dbReference type="STRING" id="168276.SAMN05444580_11313"/>
<organism evidence="3 4">
    <name type="scientific">Rhodococcus tukisamuensis</name>
    <dbReference type="NCBI Taxonomy" id="168276"/>
    <lineage>
        <taxon>Bacteria</taxon>
        <taxon>Bacillati</taxon>
        <taxon>Actinomycetota</taxon>
        <taxon>Actinomycetes</taxon>
        <taxon>Mycobacteriales</taxon>
        <taxon>Nocardiaceae</taxon>
        <taxon>Rhodococcus</taxon>
    </lineage>
</organism>
<dbReference type="InterPro" id="IPR016709">
    <property type="entry name" value="HadA-like"/>
</dbReference>
<evidence type="ECO:0000313" key="3">
    <source>
        <dbReference type="EMBL" id="SDE25608.1"/>
    </source>
</evidence>
<feature type="domain" description="FAS1-like dehydratase" evidence="2">
    <location>
        <begin position="8"/>
        <end position="137"/>
    </location>
</feature>